<evidence type="ECO:0000256" key="1">
    <source>
        <dbReference type="SAM" id="MobiDB-lite"/>
    </source>
</evidence>
<accession>A0ABD0SN44</accession>
<reference evidence="3 4" key="1">
    <citation type="submission" date="2024-06" db="EMBL/GenBank/DDBJ databases">
        <title>A chromosome-level genome assembly of beet webworm, Loxostege sticticalis.</title>
        <authorList>
            <person name="Zhang Y."/>
        </authorList>
    </citation>
    <scope>NUCLEOTIDE SEQUENCE [LARGE SCALE GENOMIC DNA]</scope>
    <source>
        <strain evidence="3">AQ028</strain>
        <tissue evidence="3">Male pupae</tissue>
    </source>
</reference>
<feature type="compositionally biased region" description="Polar residues" evidence="1">
    <location>
        <begin position="239"/>
        <end position="249"/>
    </location>
</feature>
<evidence type="ECO:0000313" key="4">
    <source>
        <dbReference type="Proteomes" id="UP001549921"/>
    </source>
</evidence>
<dbReference type="Proteomes" id="UP001549921">
    <property type="component" value="Unassembled WGS sequence"/>
</dbReference>
<evidence type="ECO:0000313" key="3">
    <source>
        <dbReference type="EMBL" id="KAL0821246.1"/>
    </source>
</evidence>
<proteinExistence type="predicted"/>
<organism evidence="3 4">
    <name type="scientific">Loxostege sticticalis</name>
    <name type="common">Beet webworm moth</name>
    <dbReference type="NCBI Taxonomy" id="481309"/>
    <lineage>
        <taxon>Eukaryota</taxon>
        <taxon>Metazoa</taxon>
        <taxon>Ecdysozoa</taxon>
        <taxon>Arthropoda</taxon>
        <taxon>Hexapoda</taxon>
        <taxon>Insecta</taxon>
        <taxon>Pterygota</taxon>
        <taxon>Neoptera</taxon>
        <taxon>Endopterygota</taxon>
        <taxon>Lepidoptera</taxon>
        <taxon>Glossata</taxon>
        <taxon>Ditrysia</taxon>
        <taxon>Pyraloidea</taxon>
        <taxon>Crambidae</taxon>
        <taxon>Pyraustinae</taxon>
        <taxon>Loxostege</taxon>
    </lineage>
</organism>
<feature type="compositionally biased region" description="Low complexity" evidence="1">
    <location>
        <begin position="427"/>
        <end position="451"/>
    </location>
</feature>
<feature type="signal peptide" evidence="2">
    <location>
        <begin position="1"/>
        <end position="17"/>
    </location>
</feature>
<feature type="region of interest" description="Disordered" evidence="1">
    <location>
        <begin position="426"/>
        <end position="463"/>
    </location>
</feature>
<keyword evidence="2" id="KW-0732">Signal</keyword>
<feature type="region of interest" description="Disordered" evidence="1">
    <location>
        <begin position="178"/>
        <end position="249"/>
    </location>
</feature>
<gene>
    <name evidence="3" type="ORF">ABMA28_005850</name>
</gene>
<feature type="compositionally biased region" description="Low complexity" evidence="1">
    <location>
        <begin position="181"/>
        <end position="238"/>
    </location>
</feature>
<evidence type="ECO:0000256" key="2">
    <source>
        <dbReference type="SAM" id="SignalP"/>
    </source>
</evidence>
<protein>
    <recommendedName>
        <fullName evidence="5">Midgut protein</fullName>
    </recommendedName>
</protein>
<feature type="chain" id="PRO_5044765030" description="Midgut protein" evidence="2">
    <location>
        <begin position="18"/>
        <end position="632"/>
    </location>
</feature>
<name>A0ABD0SN44_LOXSC</name>
<evidence type="ECO:0008006" key="5">
    <source>
        <dbReference type="Google" id="ProtNLM"/>
    </source>
</evidence>
<dbReference type="EMBL" id="JBEDNZ010000018">
    <property type="protein sequence ID" value="KAL0821246.1"/>
    <property type="molecule type" value="Genomic_DNA"/>
</dbReference>
<sequence>MLCNYILVFMLVNLVVCTEDCVTYDFGNDFQNFTSGACQGSWEHKKDHTIENGRSTSGITPSSEMSCTSSFIFPMHNGGELEVNVYYSIFSLTDILQVVVYQKELIGPDRIVGMESLNDNSIGRGRKTLKIGVVGSLRFNGYLTIFGQAFDVSSIFVDSFRYMSPYLTDKESCEIYDDNSEASTTSTQTSTEYSTESSTETSTESSSETSTETSTESSTETYTESSTESSTSSPENSTDPSPTGAPNLQYCVTNNFEENFHQLFGATGICSRTSRDSFERRSYSRFGPDSPHSLSTVFITPTHRVSCIASSPFTMHANGVLQVYVYLQTLSTSSDHISVMVYKKVSPTQEQIVGSFTTEPRRHRGWNIFSITLRGDEVYEGYVAFTGMVSIRSIALIDSFRYVPPAVDESSCVVYEQIPASTTEANDVLSTTDASDVSSSSVTSDVSPTTDANDVLSTTEEGEEENGCVVYPFGQDFNKLFSADGVCRFSQNWVLRNYASLRIASPHPESVSCIVPGSTSSCTSSFVFPMSASGVVEVKVYMEPMLMSDQVEVRVYQINENGSNAIVGTGIASRRFGWTTIRIHLTGSGDYRGQVAIFGRTSIRTFVVVDSFRYIPPNLDENQCLVYSKDHN</sequence>
<comment type="caution">
    <text evidence="3">The sequence shown here is derived from an EMBL/GenBank/DDBJ whole genome shotgun (WGS) entry which is preliminary data.</text>
</comment>
<dbReference type="AlphaFoldDB" id="A0ABD0SN44"/>